<name>A0A806FKZ4_BIFAN</name>
<sequence>MLGADGVPYCAVMFEKSAFCYGLQIVSAIFRGLCATCPSSAIEAHADRCSFA</sequence>
<protein>
    <submittedName>
        <fullName evidence="1">Uncharacterized protein</fullName>
    </submittedName>
</protein>
<dbReference type="AlphaFoldDB" id="A0A806FKZ4"/>
<dbReference type="EMBL" id="CP002915">
    <property type="protein sequence ID" value="AEK29604.1"/>
    <property type="molecule type" value="Genomic_DNA"/>
</dbReference>
<reference evidence="1 2" key="1">
    <citation type="journal article" date="2011" name="J. Bacteriol.">
        <title>Genome Sequence of the Probiotic Strain Bifidobacterium animalis subsp. lactis CNCM I-2494.</title>
        <authorList>
            <person name="Chervaux C."/>
            <person name="Grimaldi C."/>
            <person name="Bolotin A."/>
            <person name="Quinquis B."/>
            <person name="Legrain-Raspaud S."/>
            <person name="van Hylckama Vlieg J.E."/>
            <person name="Denariaz G."/>
            <person name="Smokvina T."/>
        </authorList>
    </citation>
    <scope>NUCLEOTIDE SEQUENCE [LARGE SCALE GENOMIC DNA]</scope>
    <source>
        <strain evidence="1 2">CNCM I-2494</strain>
    </source>
</reference>
<organism evidence="1 2">
    <name type="scientific">Bifidobacterium animalis subsp. lactis CNCM I-2494</name>
    <dbReference type="NCBI Taxonomy" id="1042403"/>
    <lineage>
        <taxon>Bacteria</taxon>
        <taxon>Bacillati</taxon>
        <taxon>Actinomycetota</taxon>
        <taxon>Actinomycetes</taxon>
        <taxon>Bifidobacteriales</taxon>
        <taxon>Bifidobacteriaceae</taxon>
        <taxon>Bifidobacterium</taxon>
    </lineage>
</organism>
<dbReference type="KEGG" id="bnm:BALAC2494_01982"/>
<dbReference type="Proteomes" id="UP000008394">
    <property type="component" value="Chromosome"/>
</dbReference>
<evidence type="ECO:0000313" key="2">
    <source>
        <dbReference type="Proteomes" id="UP000008394"/>
    </source>
</evidence>
<evidence type="ECO:0000313" key="1">
    <source>
        <dbReference type="EMBL" id="AEK29604.1"/>
    </source>
</evidence>
<accession>A0A806FKZ4</accession>
<proteinExistence type="predicted"/>
<gene>
    <name evidence="1" type="ORF">BALAC2494_01982</name>
</gene>